<evidence type="ECO:0000313" key="9">
    <source>
        <dbReference type="EMBL" id="KAF6210592.1"/>
    </source>
</evidence>
<name>A0A6A4KGF7_APOLU</name>
<keyword evidence="10" id="KW-1185">Reference proteome</keyword>
<evidence type="ECO:0000256" key="6">
    <source>
        <dbReference type="ARBA" id="ARBA00023273"/>
    </source>
</evidence>
<comment type="subcellular location">
    <subcellularLocation>
        <location evidence="1">Cell projection</location>
        <location evidence="1">Cilium</location>
    </subcellularLocation>
</comment>
<dbReference type="Proteomes" id="UP000466442">
    <property type="component" value="Linkage Group LG5"/>
</dbReference>
<evidence type="ECO:0000256" key="3">
    <source>
        <dbReference type="ARBA" id="ARBA00014087"/>
    </source>
</evidence>
<dbReference type="GO" id="GO:0036064">
    <property type="term" value="C:ciliary basal body"/>
    <property type="evidence" value="ECO:0007669"/>
    <property type="project" value="TreeGrafter"/>
</dbReference>
<reference evidence="9" key="1">
    <citation type="journal article" date="2021" name="Mol. Ecol. Resour.">
        <title>Apolygus lucorum genome provides insights into omnivorousness and mesophyll feeding.</title>
        <authorList>
            <person name="Liu Y."/>
            <person name="Liu H."/>
            <person name="Wang H."/>
            <person name="Huang T."/>
            <person name="Liu B."/>
            <person name="Yang B."/>
            <person name="Yin L."/>
            <person name="Li B."/>
            <person name="Zhang Y."/>
            <person name="Zhang S."/>
            <person name="Jiang F."/>
            <person name="Zhang X."/>
            <person name="Ren Y."/>
            <person name="Wang B."/>
            <person name="Wang S."/>
            <person name="Lu Y."/>
            <person name="Wu K."/>
            <person name="Fan W."/>
            <person name="Wang G."/>
        </authorList>
    </citation>
    <scope>NUCLEOTIDE SEQUENCE</scope>
    <source>
        <strain evidence="9">12Hb</strain>
    </source>
</reference>
<dbReference type="AlphaFoldDB" id="A0A6A4KGF7"/>
<dbReference type="PANTHER" id="PTHR31954">
    <property type="entry name" value="CILIA- AND FLAGELLA-ASSOCIATED PROTEIN 157"/>
    <property type="match status" value="1"/>
</dbReference>
<gene>
    <name evidence="9" type="ORF">GE061_013698</name>
</gene>
<dbReference type="OrthoDB" id="166611at2759"/>
<comment type="caution">
    <text evidence="9">The sequence shown here is derived from an EMBL/GenBank/DDBJ whole genome shotgun (WGS) entry which is preliminary data.</text>
</comment>
<evidence type="ECO:0000256" key="1">
    <source>
        <dbReference type="ARBA" id="ARBA00004138"/>
    </source>
</evidence>
<feature type="region of interest" description="Disordered" evidence="8">
    <location>
        <begin position="430"/>
        <end position="455"/>
    </location>
</feature>
<evidence type="ECO:0000256" key="5">
    <source>
        <dbReference type="ARBA" id="ARBA00023069"/>
    </source>
</evidence>
<feature type="region of interest" description="Disordered" evidence="8">
    <location>
        <begin position="1"/>
        <end position="20"/>
    </location>
</feature>
<dbReference type="GO" id="GO:0008017">
    <property type="term" value="F:microtubule binding"/>
    <property type="evidence" value="ECO:0007669"/>
    <property type="project" value="TreeGrafter"/>
</dbReference>
<evidence type="ECO:0000313" key="10">
    <source>
        <dbReference type="Proteomes" id="UP000466442"/>
    </source>
</evidence>
<dbReference type="EMBL" id="WIXP02000005">
    <property type="protein sequence ID" value="KAF6210592.1"/>
    <property type="molecule type" value="Genomic_DNA"/>
</dbReference>
<feature type="compositionally biased region" description="Basic residues" evidence="8">
    <location>
        <begin position="1"/>
        <end position="12"/>
    </location>
</feature>
<organism evidence="9 10">
    <name type="scientific">Apolygus lucorum</name>
    <name type="common">Small green plant bug</name>
    <name type="synonym">Lygocoris lucorum</name>
    <dbReference type="NCBI Taxonomy" id="248454"/>
    <lineage>
        <taxon>Eukaryota</taxon>
        <taxon>Metazoa</taxon>
        <taxon>Ecdysozoa</taxon>
        <taxon>Arthropoda</taxon>
        <taxon>Hexapoda</taxon>
        <taxon>Insecta</taxon>
        <taxon>Pterygota</taxon>
        <taxon>Neoptera</taxon>
        <taxon>Paraneoptera</taxon>
        <taxon>Hemiptera</taxon>
        <taxon>Heteroptera</taxon>
        <taxon>Panheteroptera</taxon>
        <taxon>Cimicomorpha</taxon>
        <taxon>Miridae</taxon>
        <taxon>Mirini</taxon>
        <taxon>Apolygus</taxon>
    </lineage>
</organism>
<sequence>MGPKKNKGKKKSAKPEEVDEEKLAVLQKVKDQILVDQMNELSKLRQLMEAADTENRDLRNEMRRVERDSGDIIEYLRRRLGEKCEEQEELNDVNEALITQNTNEKNAFLEAMKVQEQQYNEMVEHLTSEIKALNSKLGNVEEYKEQRDILLDKNNKMESYLVTMVVRATAIEKEYEKANLIDKDRMRREMEEKLKKFSVDFQRATKARIAMATQNVIKENISINNELSLLIASWQKLHDENESMRTKNRYMAIELSTETEMREKLMKKNVAQGKLIDRLAFEYMKVDEFHNETKQMRKILHNLRSNIEKKENIISRARKDIAEITNSKQVLEDRLDVLRENLEKMTSSHERNANIIRRAREEIEESFLLDKKKLPNLQMDECQKKMGYLYDRLEDLFSEDWLLDVTATELKNVSVATIILPPANEQVIAEDDKKDARKSGSTVAADDPQISMYSL</sequence>
<dbReference type="InterPro" id="IPR038844">
    <property type="entry name" value="CFAP157"/>
</dbReference>
<keyword evidence="5" id="KW-0969">Cilium</keyword>
<keyword evidence="6" id="KW-0966">Cell projection</keyword>
<comment type="similarity">
    <text evidence="2">Belongs to the CFAP157 family.</text>
</comment>
<accession>A0A6A4KGF7</accession>
<protein>
    <recommendedName>
        <fullName evidence="3">Cilia- and flagella-associated protein 157</fullName>
    </recommendedName>
</protein>
<evidence type="ECO:0000256" key="8">
    <source>
        <dbReference type="SAM" id="MobiDB-lite"/>
    </source>
</evidence>
<feature type="coiled-coil region" evidence="7">
    <location>
        <begin position="300"/>
        <end position="348"/>
    </location>
</feature>
<evidence type="ECO:0000256" key="4">
    <source>
        <dbReference type="ARBA" id="ARBA00023054"/>
    </source>
</evidence>
<evidence type="ECO:0000256" key="7">
    <source>
        <dbReference type="SAM" id="Coils"/>
    </source>
</evidence>
<proteinExistence type="inferred from homology"/>
<evidence type="ECO:0000256" key="2">
    <source>
        <dbReference type="ARBA" id="ARBA00010841"/>
    </source>
</evidence>
<feature type="coiled-coil region" evidence="7">
    <location>
        <begin position="34"/>
        <end position="68"/>
    </location>
</feature>
<dbReference type="PANTHER" id="PTHR31954:SF1">
    <property type="entry name" value="CILIA- AND FLAGELLA-ASSOCIATED PROTEIN 157"/>
    <property type="match status" value="1"/>
</dbReference>
<feature type="coiled-coil region" evidence="7">
    <location>
        <begin position="109"/>
        <end position="160"/>
    </location>
</feature>
<keyword evidence="4 7" id="KW-0175">Coiled coil</keyword>